<gene>
    <name evidence="15" type="ORF">Zmor_000845</name>
</gene>
<evidence type="ECO:0000256" key="9">
    <source>
        <dbReference type="ARBA" id="ARBA00023004"/>
    </source>
</evidence>
<name>A0AA38MRQ3_9CUCU</name>
<evidence type="ECO:0000256" key="12">
    <source>
        <dbReference type="SAM" id="MobiDB-lite"/>
    </source>
</evidence>
<dbReference type="PANTHER" id="PTHR15422">
    <property type="entry name" value="OS05G0565100 PROTEIN"/>
    <property type="match status" value="1"/>
</dbReference>
<keyword evidence="9" id="KW-0408">Iron</keyword>
<keyword evidence="4" id="KW-0349">Heme</keyword>
<comment type="subcellular location">
    <subcellularLocation>
        <location evidence="2">Membrane</location>
        <topology evidence="2">Multi-pass membrane protein</topology>
    </subcellularLocation>
</comment>
<comment type="cofactor">
    <cofactor evidence="1">
        <name>heme b</name>
        <dbReference type="ChEBI" id="CHEBI:60344"/>
    </cofactor>
</comment>
<protein>
    <recommendedName>
        <fullName evidence="11">ascorbate ferrireductase (transmembrane)</fullName>
        <ecNumber evidence="11">7.2.1.3</ecNumber>
    </recommendedName>
</protein>
<dbReference type="EMBL" id="JALNTZ010000001">
    <property type="protein sequence ID" value="KAJ3665347.1"/>
    <property type="molecule type" value="Genomic_DNA"/>
</dbReference>
<dbReference type="EC" id="7.2.1.3" evidence="11"/>
<evidence type="ECO:0000313" key="15">
    <source>
        <dbReference type="EMBL" id="KAJ3665347.1"/>
    </source>
</evidence>
<keyword evidence="6" id="KW-0479">Metal-binding</keyword>
<evidence type="ECO:0000259" key="14">
    <source>
        <dbReference type="PROSITE" id="PS50939"/>
    </source>
</evidence>
<evidence type="ECO:0000256" key="11">
    <source>
        <dbReference type="ARBA" id="ARBA00024225"/>
    </source>
</evidence>
<evidence type="ECO:0000256" key="13">
    <source>
        <dbReference type="SAM" id="Phobius"/>
    </source>
</evidence>
<feature type="transmembrane region" description="Helical" evidence="13">
    <location>
        <begin position="75"/>
        <end position="92"/>
    </location>
</feature>
<feature type="compositionally biased region" description="Low complexity" evidence="12">
    <location>
        <begin position="33"/>
        <end position="48"/>
    </location>
</feature>
<accession>A0AA38MRQ3</accession>
<keyword evidence="16" id="KW-1185">Reference proteome</keyword>
<evidence type="ECO:0000256" key="6">
    <source>
        <dbReference type="ARBA" id="ARBA00022723"/>
    </source>
</evidence>
<comment type="caution">
    <text evidence="15">The sequence shown here is derived from an EMBL/GenBank/DDBJ whole genome shotgun (WGS) entry which is preliminary data.</text>
</comment>
<dbReference type="Pfam" id="PF03188">
    <property type="entry name" value="Cytochrom_B561"/>
    <property type="match status" value="1"/>
</dbReference>
<dbReference type="InterPro" id="IPR045150">
    <property type="entry name" value="CYB561D1/2"/>
</dbReference>
<dbReference type="PROSITE" id="PS50939">
    <property type="entry name" value="CYTOCHROME_B561"/>
    <property type="match status" value="1"/>
</dbReference>
<feature type="domain" description="Cytochrome b561" evidence="14">
    <location>
        <begin position="68"/>
        <end position="267"/>
    </location>
</feature>
<evidence type="ECO:0000256" key="1">
    <source>
        <dbReference type="ARBA" id="ARBA00001970"/>
    </source>
</evidence>
<feature type="transmembrane region" description="Helical" evidence="13">
    <location>
        <begin position="246"/>
        <end position="265"/>
    </location>
</feature>
<keyword evidence="5 13" id="KW-0812">Transmembrane</keyword>
<organism evidence="15 16">
    <name type="scientific">Zophobas morio</name>
    <dbReference type="NCBI Taxonomy" id="2755281"/>
    <lineage>
        <taxon>Eukaryota</taxon>
        <taxon>Metazoa</taxon>
        <taxon>Ecdysozoa</taxon>
        <taxon>Arthropoda</taxon>
        <taxon>Hexapoda</taxon>
        <taxon>Insecta</taxon>
        <taxon>Pterygota</taxon>
        <taxon>Neoptera</taxon>
        <taxon>Endopterygota</taxon>
        <taxon>Coleoptera</taxon>
        <taxon>Polyphaga</taxon>
        <taxon>Cucujiformia</taxon>
        <taxon>Tenebrionidae</taxon>
        <taxon>Zophobas</taxon>
    </lineage>
</organism>
<dbReference type="CDD" id="cd08761">
    <property type="entry name" value="Cyt_b561_CYB561D2_like"/>
    <property type="match status" value="1"/>
</dbReference>
<dbReference type="PANTHER" id="PTHR15422:SF45">
    <property type="entry name" value="CYTOCHROME B561 DOMAIN-CONTAINING PROTEIN"/>
    <property type="match status" value="1"/>
</dbReference>
<sequence>MTSANTAGNPLQIIAQVNSDEDETDETTSFLQSASTPTSVSTSATAMASDKRPKEKKESPATEALSTFNQHMTTAAHACVLLFVILIIYFCFSGEFVFFSWHPLLLSIGWMFLMTEAILTISKENLFTGTLPKKVRVKLHWVFLTIAIVLILSGFTVAYLTKNYNNKEHFKSWHAIFGVAGIACSIPTCLDGIAALYHGDLRHYISPRINKFIHIMSGVTTFTFGGLALILSVYTNWFARHSNQNMITFILGLVLVTFPIVWTVIRPATTCLKQVKKLMKLE</sequence>
<feature type="compositionally biased region" description="Basic and acidic residues" evidence="12">
    <location>
        <begin position="49"/>
        <end position="60"/>
    </location>
</feature>
<evidence type="ECO:0000256" key="7">
    <source>
        <dbReference type="ARBA" id="ARBA00022982"/>
    </source>
</evidence>
<evidence type="ECO:0000256" key="8">
    <source>
        <dbReference type="ARBA" id="ARBA00022989"/>
    </source>
</evidence>
<evidence type="ECO:0000256" key="3">
    <source>
        <dbReference type="ARBA" id="ARBA00022448"/>
    </source>
</evidence>
<dbReference type="InterPro" id="IPR006593">
    <property type="entry name" value="Cyt_b561/ferric_Rdtase_TM"/>
</dbReference>
<proteinExistence type="predicted"/>
<dbReference type="GO" id="GO:0016020">
    <property type="term" value="C:membrane"/>
    <property type="evidence" value="ECO:0007669"/>
    <property type="project" value="UniProtKB-SubCell"/>
</dbReference>
<feature type="transmembrane region" description="Helical" evidence="13">
    <location>
        <begin position="141"/>
        <end position="161"/>
    </location>
</feature>
<dbReference type="SMART" id="SM00665">
    <property type="entry name" value="B561"/>
    <property type="match status" value="1"/>
</dbReference>
<dbReference type="GO" id="GO:0046872">
    <property type="term" value="F:metal ion binding"/>
    <property type="evidence" value="ECO:0007669"/>
    <property type="project" value="UniProtKB-KW"/>
</dbReference>
<dbReference type="GO" id="GO:0140575">
    <property type="term" value="F:transmembrane monodehydroascorbate reductase activity"/>
    <property type="evidence" value="ECO:0007669"/>
    <property type="project" value="InterPro"/>
</dbReference>
<dbReference type="Gene3D" id="1.20.120.1770">
    <property type="match status" value="1"/>
</dbReference>
<evidence type="ECO:0000256" key="2">
    <source>
        <dbReference type="ARBA" id="ARBA00004141"/>
    </source>
</evidence>
<dbReference type="Proteomes" id="UP001168821">
    <property type="component" value="Unassembled WGS sequence"/>
</dbReference>
<feature type="transmembrane region" description="Helical" evidence="13">
    <location>
        <begin position="173"/>
        <end position="197"/>
    </location>
</feature>
<evidence type="ECO:0000256" key="10">
    <source>
        <dbReference type="ARBA" id="ARBA00023136"/>
    </source>
</evidence>
<keyword evidence="3" id="KW-0813">Transport</keyword>
<feature type="transmembrane region" description="Helical" evidence="13">
    <location>
        <begin position="104"/>
        <end position="121"/>
    </location>
</feature>
<keyword evidence="8 13" id="KW-1133">Transmembrane helix</keyword>
<dbReference type="GO" id="GO:0140571">
    <property type="term" value="F:transmembrane ascorbate ferrireductase activity"/>
    <property type="evidence" value="ECO:0007669"/>
    <property type="project" value="UniProtKB-EC"/>
</dbReference>
<reference evidence="15" key="1">
    <citation type="journal article" date="2023" name="G3 (Bethesda)">
        <title>Whole genome assemblies of Zophobas morio and Tenebrio molitor.</title>
        <authorList>
            <person name="Kaur S."/>
            <person name="Stinson S.A."/>
            <person name="diCenzo G.C."/>
        </authorList>
    </citation>
    <scope>NUCLEOTIDE SEQUENCE</scope>
    <source>
        <strain evidence="15">QUZm001</strain>
    </source>
</reference>
<feature type="transmembrane region" description="Helical" evidence="13">
    <location>
        <begin position="212"/>
        <end position="234"/>
    </location>
</feature>
<evidence type="ECO:0000256" key="4">
    <source>
        <dbReference type="ARBA" id="ARBA00022617"/>
    </source>
</evidence>
<evidence type="ECO:0000256" key="5">
    <source>
        <dbReference type="ARBA" id="ARBA00022692"/>
    </source>
</evidence>
<feature type="region of interest" description="Disordered" evidence="12">
    <location>
        <begin position="1"/>
        <end position="61"/>
    </location>
</feature>
<dbReference type="AlphaFoldDB" id="A0AA38MRQ3"/>
<keyword evidence="7" id="KW-0249">Electron transport</keyword>
<evidence type="ECO:0000313" key="16">
    <source>
        <dbReference type="Proteomes" id="UP001168821"/>
    </source>
</evidence>
<keyword evidence="10 13" id="KW-0472">Membrane</keyword>